<dbReference type="InterPro" id="IPR045206">
    <property type="entry name" value="Maestro_heat-like_prot"/>
</dbReference>
<evidence type="ECO:0000313" key="3">
    <source>
        <dbReference type="RefSeq" id="XP_025033220.1"/>
    </source>
</evidence>
<accession>A0A9F5IX52</accession>
<evidence type="ECO:0000259" key="1">
    <source>
        <dbReference type="Pfam" id="PF23227"/>
    </source>
</evidence>
<evidence type="ECO:0000313" key="2">
    <source>
        <dbReference type="Proteomes" id="UP000695026"/>
    </source>
</evidence>
<dbReference type="AlphaFoldDB" id="A0A9F5IX52"/>
<organism evidence="2 3">
    <name type="scientific">Python bivittatus</name>
    <name type="common">Burmese python</name>
    <name type="synonym">Python molurus bivittatus</name>
    <dbReference type="NCBI Taxonomy" id="176946"/>
    <lineage>
        <taxon>Eukaryota</taxon>
        <taxon>Metazoa</taxon>
        <taxon>Chordata</taxon>
        <taxon>Craniata</taxon>
        <taxon>Vertebrata</taxon>
        <taxon>Euteleostomi</taxon>
        <taxon>Lepidosauria</taxon>
        <taxon>Squamata</taxon>
        <taxon>Bifurcata</taxon>
        <taxon>Unidentata</taxon>
        <taxon>Episquamata</taxon>
        <taxon>Toxicofera</taxon>
        <taxon>Serpentes</taxon>
        <taxon>Henophidia</taxon>
        <taxon>Pythonidae</taxon>
        <taxon>Python</taxon>
    </lineage>
</organism>
<keyword evidence="2" id="KW-1185">Reference proteome</keyword>
<gene>
    <name evidence="3" type="primary">LOC112543216</name>
</gene>
<name>A0A9F5IX52_PYTBI</name>
<proteinExistence type="predicted"/>
<dbReference type="RefSeq" id="XP_025033220.1">
    <property type="nucleotide sequence ID" value="XM_025177452.1"/>
</dbReference>
<dbReference type="Proteomes" id="UP000695026">
    <property type="component" value="Unplaced"/>
</dbReference>
<dbReference type="InterPro" id="IPR055406">
    <property type="entry name" value="HEAT_Maestro"/>
</dbReference>
<protein>
    <submittedName>
        <fullName evidence="3">Uncharacterized protein LOC112543216</fullName>
    </submittedName>
</protein>
<dbReference type="PANTHER" id="PTHR23120">
    <property type="entry name" value="MAESTRO-RELATED HEAT DOMAIN-CONTAINING"/>
    <property type="match status" value="1"/>
</dbReference>
<dbReference type="InterPro" id="IPR011989">
    <property type="entry name" value="ARM-like"/>
</dbReference>
<dbReference type="Gene3D" id="1.25.10.10">
    <property type="entry name" value="Leucine-rich Repeat Variant"/>
    <property type="match status" value="1"/>
</dbReference>
<dbReference type="SUPFAM" id="SSF48371">
    <property type="entry name" value="ARM repeat"/>
    <property type="match status" value="1"/>
</dbReference>
<feature type="domain" description="Maestro/Maestro-like HEAT-repeats" evidence="1">
    <location>
        <begin position="41"/>
        <end position="176"/>
    </location>
</feature>
<sequence length="218" mass="24320">MDSPETDLASVTHAAPRLWQLQPSLTPLQQHWKDLEGTTTTHTLVAVLMHVEDVEEKVLEATKDTLRHLATALRWHLGDTLLARGTYSLQELLHQIAKRLNRFPMSEGQLELEVFTCLSYFKSKQASVRRTAAMFIGHLLHQNGSLLTGGTVPIYLAHVDKLLGDQDPAVRRAAWQLKGLVDKTFSLHAPDGLVAALQRFVKGCRQPGYPPQYEGLSA</sequence>
<dbReference type="GO" id="GO:0005737">
    <property type="term" value="C:cytoplasm"/>
    <property type="evidence" value="ECO:0007669"/>
    <property type="project" value="TreeGrafter"/>
</dbReference>
<dbReference type="PANTHER" id="PTHR23120:SF42">
    <property type="entry name" value="MAESTRO HEAT-LIKE REPEAT FAMILY MEMBER 3"/>
    <property type="match status" value="1"/>
</dbReference>
<dbReference type="Pfam" id="PF23227">
    <property type="entry name" value="HEAT_MROH2B_C"/>
    <property type="match status" value="1"/>
</dbReference>
<dbReference type="OrthoDB" id="9045271at2759"/>
<dbReference type="KEGG" id="pbi:112543216"/>
<reference evidence="3" key="1">
    <citation type="submission" date="2025-08" db="UniProtKB">
        <authorList>
            <consortium name="RefSeq"/>
        </authorList>
    </citation>
    <scope>IDENTIFICATION</scope>
    <source>
        <tissue evidence="3">Liver</tissue>
    </source>
</reference>
<dbReference type="GeneID" id="112543216"/>
<dbReference type="InterPro" id="IPR016024">
    <property type="entry name" value="ARM-type_fold"/>
</dbReference>